<reference evidence="2 3" key="1">
    <citation type="submission" date="2024-04" db="EMBL/GenBank/DDBJ databases">
        <title>Phyllosticta paracitricarpa is synonymous to the EU quarantine fungus P. citricarpa based on phylogenomic analyses.</title>
        <authorList>
            <consortium name="Lawrence Berkeley National Laboratory"/>
            <person name="Van Ingen-Buijs V.A."/>
            <person name="Van Westerhoven A.C."/>
            <person name="Haridas S."/>
            <person name="Skiadas P."/>
            <person name="Martin F."/>
            <person name="Groenewald J.Z."/>
            <person name="Crous P.W."/>
            <person name="Seidl M.F."/>
        </authorList>
    </citation>
    <scope>NUCLEOTIDE SEQUENCE [LARGE SCALE GENOMIC DNA]</scope>
    <source>
        <strain evidence="2 3">CBS 122670</strain>
    </source>
</reference>
<sequence>MCGQAVQADGVVLVGELACLRAGSDGCQTSKALMESWHAADQQNSGENQPDGSCGVWMEGQLAYVQRVIRGDGKQRKAIKKRRRRPTAPKRPQDSRNFPIFFRSCIAKGDGLVGAQLSDGAVSGLAESGLRMAWRWPSLRFALGRYEQQQPTRCVADATCGHWVQYAEKVCYAWELLYAGDGQFGRGFKIRCVAGHGGKRERVRDGGRQQQGLNVQCDDVMVQVPTQVQHNGRSANGTGLARL</sequence>
<gene>
    <name evidence="2" type="ORF">IWX46DRAFT_73501</name>
</gene>
<protein>
    <submittedName>
        <fullName evidence="2">Uncharacterized protein</fullName>
    </submittedName>
</protein>
<keyword evidence="3" id="KW-1185">Reference proteome</keyword>
<proteinExistence type="predicted"/>
<feature type="compositionally biased region" description="Basic residues" evidence="1">
    <location>
        <begin position="76"/>
        <end position="88"/>
    </location>
</feature>
<dbReference type="EMBL" id="JBBPDW010000014">
    <property type="protein sequence ID" value="KAK7546574.1"/>
    <property type="molecule type" value="Genomic_DNA"/>
</dbReference>
<accession>A0ABR1MF44</accession>
<evidence type="ECO:0000313" key="2">
    <source>
        <dbReference type="EMBL" id="KAK7546574.1"/>
    </source>
</evidence>
<name>A0ABR1MF44_9PEZI</name>
<feature type="region of interest" description="Disordered" evidence="1">
    <location>
        <begin position="73"/>
        <end position="96"/>
    </location>
</feature>
<comment type="caution">
    <text evidence="2">The sequence shown here is derived from an EMBL/GenBank/DDBJ whole genome shotgun (WGS) entry which is preliminary data.</text>
</comment>
<organism evidence="2 3">
    <name type="scientific">Phyllosticta citricarpa</name>
    <dbReference type="NCBI Taxonomy" id="55181"/>
    <lineage>
        <taxon>Eukaryota</taxon>
        <taxon>Fungi</taxon>
        <taxon>Dikarya</taxon>
        <taxon>Ascomycota</taxon>
        <taxon>Pezizomycotina</taxon>
        <taxon>Dothideomycetes</taxon>
        <taxon>Dothideomycetes incertae sedis</taxon>
        <taxon>Botryosphaeriales</taxon>
        <taxon>Phyllostictaceae</taxon>
        <taxon>Phyllosticta</taxon>
    </lineage>
</organism>
<evidence type="ECO:0000256" key="1">
    <source>
        <dbReference type="SAM" id="MobiDB-lite"/>
    </source>
</evidence>
<dbReference type="Proteomes" id="UP001365128">
    <property type="component" value="Unassembled WGS sequence"/>
</dbReference>
<evidence type="ECO:0000313" key="3">
    <source>
        <dbReference type="Proteomes" id="UP001365128"/>
    </source>
</evidence>